<dbReference type="InterPro" id="IPR050135">
    <property type="entry name" value="dGTPase-like"/>
</dbReference>
<dbReference type="GO" id="GO:0006203">
    <property type="term" value="P:dGTP catabolic process"/>
    <property type="evidence" value="ECO:0007669"/>
    <property type="project" value="TreeGrafter"/>
</dbReference>
<dbReference type="Pfam" id="PF01966">
    <property type="entry name" value="HD"/>
    <property type="match status" value="1"/>
</dbReference>
<dbReference type="AlphaFoldDB" id="A0A6B0SKH2"/>
<feature type="domain" description="HD" evidence="2">
    <location>
        <begin position="50"/>
        <end position="94"/>
    </location>
</feature>
<keyword evidence="4" id="KW-1185">Reference proteome</keyword>
<evidence type="ECO:0000313" key="4">
    <source>
        <dbReference type="Proteomes" id="UP000471521"/>
    </source>
</evidence>
<sequence length="116" mass="12695">MRAIKDSVHDYIEVDGVAEALLDTPPVQRLRHIKQLSTIRLVYPSANHTRFEHSLGVFHLADRALEHLDVTGARADTVRAAALLHDVGHGPTAARPEGTDRTPPRPPPRTTSPTSS</sequence>
<dbReference type="EMBL" id="WUUU01000220">
    <property type="protein sequence ID" value="MXR22208.1"/>
    <property type="molecule type" value="Genomic_DNA"/>
</dbReference>
<reference evidence="3 4" key="1">
    <citation type="submission" date="2019-12" db="EMBL/GenBank/DDBJ databases">
        <title>Isolation and characterization of three novel carbon monoxide-oxidizing members of Halobacteria from salione crusts and soils.</title>
        <authorList>
            <person name="Myers M.R."/>
            <person name="King G.M."/>
        </authorList>
    </citation>
    <scope>NUCLEOTIDE SEQUENCE [LARGE SCALE GENOMIC DNA]</scope>
    <source>
        <strain evidence="3 4">PCN9</strain>
    </source>
</reference>
<protein>
    <submittedName>
        <fullName evidence="3">HD domain-containing protein</fullName>
    </submittedName>
</protein>
<accession>A0A6B0SKH2</accession>
<dbReference type="InterPro" id="IPR003607">
    <property type="entry name" value="HD/PDEase_dom"/>
</dbReference>
<evidence type="ECO:0000256" key="1">
    <source>
        <dbReference type="SAM" id="MobiDB-lite"/>
    </source>
</evidence>
<gene>
    <name evidence="3" type="ORF">GRX66_17020</name>
</gene>
<proteinExistence type="predicted"/>
<organism evidence="3 4">
    <name type="scientific">Halobacterium bonnevillei</name>
    <dbReference type="NCBI Taxonomy" id="2692200"/>
    <lineage>
        <taxon>Archaea</taxon>
        <taxon>Methanobacteriati</taxon>
        <taxon>Methanobacteriota</taxon>
        <taxon>Stenosarchaea group</taxon>
        <taxon>Halobacteria</taxon>
        <taxon>Halobacteriales</taxon>
        <taxon>Halobacteriaceae</taxon>
        <taxon>Halobacterium</taxon>
    </lineage>
</organism>
<evidence type="ECO:0000259" key="2">
    <source>
        <dbReference type="Pfam" id="PF01966"/>
    </source>
</evidence>
<dbReference type="InterPro" id="IPR006674">
    <property type="entry name" value="HD_domain"/>
</dbReference>
<dbReference type="PANTHER" id="PTHR11373:SF4">
    <property type="entry name" value="DEOXYNUCLEOSIDE TRIPHOSPHATE TRIPHOSPHOHYDROLASE SAMHD1"/>
    <property type="match status" value="1"/>
</dbReference>
<feature type="non-terminal residue" evidence="3">
    <location>
        <position position="116"/>
    </location>
</feature>
<name>A0A6B0SKH2_9EURY</name>
<dbReference type="Proteomes" id="UP000471521">
    <property type="component" value="Unassembled WGS sequence"/>
</dbReference>
<dbReference type="Gene3D" id="1.10.3210.10">
    <property type="entry name" value="Hypothetical protein af1432"/>
    <property type="match status" value="1"/>
</dbReference>
<dbReference type="CDD" id="cd00077">
    <property type="entry name" value="HDc"/>
    <property type="match status" value="1"/>
</dbReference>
<dbReference type="GO" id="GO:0008832">
    <property type="term" value="F:dGTPase activity"/>
    <property type="evidence" value="ECO:0007669"/>
    <property type="project" value="TreeGrafter"/>
</dbReference>
<comment type="caution">
    <text evidence="3">The sequence shown here is derived from an EMBL/GenBank/DDBJ whole genome shotgun (WGS) entry which is preliminary data.</text>
</comment>
<dbReference type="SUPFAM" id="SSF109604">
    <property type="entry name" value="HD-domain/PDEase-like"/>
    <property type="match status" value="1"/>
</dbReference>
<feature type="region of interest" description="Disordered" evidence="1">
    <location>
        <begin position="85"/>
        <end position="116"/>
    </location>
</feature>
<dbReference type="PANTHER" id="PTHR11373">
    <property type="entry name" value="DEOXYNUCLEOSIDE TRIPHOSPHATE TRIPHOSPHOHYDROLASE"/>
    <property type="match status" value="1"/>
</dbReference>
<evidence type="ECO:0000313" key="3">
    <source>
        <dbReference type="EMBL" id="MXR22208.1"/>
    </source>
</evidence>